<keyword evidence="1" id="KW-0472">Membrane</keyword>
<keyword evidence="1" id="KW-1133">Transmembrane helix</keyword>
<name>A0A3B0CIH0_9BACL</name>
<dbReference type="PANTHER" id="PTHR30336">
    <property type="entry name" value="INNER MEMBRANE PROTEIN, PROBABLE PERMEASE"/>
    <property type="match status" value="1"/>
</dbReference>
<feature type="domain" description="DUF218" evidence="2">
    <location>
        <begin position="55"/>
        <end position="177"/>
    </location>
</feature>
<dbReference type="GO" id="GO:0005886">
    <property type="term" value="C:plasma membrane"/>
    <property type="evidence" value="ECO:0007669"/>
    <property type="project" value="TreeGrafter"/>
</dbReference>
<dbReference type="InterPro" id="IPR003848">
    <property type="entry name" value="DUF218"/>
</dbReference>
<dbReference type="InterPro" id="IPR014729">
    <property type="entry name" value="Rossmann-like_a/b/a_fold"/>
</dbReference>
<sequence>MNRSRHAYSPQGGKRWLRRLIAFVSAAVLLGLIWVGYVQWRIRSVQDMPLARDAQVAIVLGASLRNDKPSPALRERLEQAYKLYEIGGVSRLIVSGGLDDNGATITEAEGMKRYLIGRGIPEEAILEEGESTSTYENLLFSKRIMDREGWTRPIIVTHQYHGARSMDIADFIGLSGATASLADSEVIWMPWHKGRETLAFAKWYANKLLLSFRPTA</sequence>
<dbReference type="Gene3D" id="3.40.50.620">
    <property type="entry name" value="HUPs"/>
    <property type="match status" value="1"/>
</dbReference>
<dbReference type="InterPro" id="IPR051599">
    <property type="entry name" value="Cell_Envelope_Assoc"/>
</dbReference>
<evidence type="ECO:0000256" key="1">
    <source>
        <dbReference type="SAM" id="Phobius"/>
    </source>
</evidence>
<proteinExistence type="predicted"/>
<keyword evidence="4" id="KW-1185">Reference proteome</keyword>
<organism evidence="3 4">
    <name type="scientific">Paenibacillus ginsengarvi</name>
    <dbReference type="NCBI Taxonomy" id="400777"/>
    <lineage>
        <taxon>Bacteria</taxon>
        <taxon>Bacillati</taxon>
        <taxon>Bacillota</taxon>
        <taxon>Bacilli</taxon>
        <taxon>Bacillales</taxon>
        <taxon>Paenibacillaceae</taxon>
        <taxon>Paenibacillus</taxon>
    </lineage>
</organism>
<accession>A0A3B0CIH0</accession>
<dbReference type="CDD" id="cd06259">
    <property type="entry name" value="YdcF-like"/>
    <property type="match status" value="1"/>
</dbReference>
<keyword evidence="1" id="KW-0812">Transmembrane</keyword>
<dbReference type="Proteomes" id="UP000282311">
    <property type="component" value="Unassembled WGS sequence"/>
</dbReference>
<dbReference type="Pfam" id="PF02698">
    <property type="entry name" value="DUF218"/>
    <property type="match status" value="1"/>
</dbReference>
<comment type="caution">
    <text evidence="3">The sequence shown here is derived from an EMBL/GenBank/DDBJ whole genome shotgun (WGS) entry which is preliminary data.</text>
</comment>
<reference evidence="3 4" key="1">
    <citation type="journal article" date="2007" name="Int. J. Syst. Evol. Microbiol.">
        <title>Paenibacillus ginsengarvi sp. nov., isolated from soil from ginseng cultivation.</title>
        <authorList>
            <person name="Yoon M.H."/>
            <person name="Ten L.N."/>
            <person name="Im W.T."/>
        </authorList>
    </citation>
    <scope>NUCLEOTIDE SEQUENCE [LARGE SCALE GENOMIC DNA]</scope>
    <source>
        <strain evidence="3 4">KCTC 13059</strain>
    </source>
</reference>
<evidence type="ECO:0000313" key="3">
    <source>
        <dbReference type="EMBL" id="RKN84109.1"/>
    </source>
</evidence>
<gene>
    <name evidence="3" type="ORF">D7M11_13940</name>
</gene>
<dbReference type="EMBL" id="RBAH01000009">
    <property type="protein sequence ID" value="RKN84109.1"/>
    <property type="molecule type" value="Genomic_DNA"/>
</dbReference>
<feature type="transmembrane region" description="Helical" evidence="1">
    <location>
        <begin position="20"/>
        <end position="40"/>
    </location>
</feature>
<protein>
    <submittedName>
        <fullName evidence="3">YdcF family protein</fullName>
    </submittedName>
</protein>
<evidence type="ECO:0000259" key="2">
    <source>
        <dbReference type="Pfam" id="PF02698"/>
    </source>
</evidence>
<dbReference type="RefSeq" id="WP_120747844.1">
    <property type="nucleotide sequence ID" value="NZ_RBAH01000009.1"/>
</dbReference>
<dbReference type="PANTHER" id="PTHR30336:SF20">
    <property type="entry name" value="DUF218 DOMAIN-CONTAINING PROTEIN"/>
    <property type="match status" value="1"/>
</dbReference>
<evidence type="ECO:0000313" key="4">
    <source>
        <dbReference type="Proteomes" id="UP000282311"/>
    </source>
</evidence>
<dbReference type="OrthoDB" id="9782395at2"/>
<dbReference type="AlphaFoldDB" id="A0A3B0CIH0"/>